<name>A0ABS5I4X5_9GAMM</name>
<gene>
    <name evidence="2" type="ORF">G3R48_13905</name>
</gene>
<dbReference type="Proteomes" id="UP000811844">
    <property type="component" value="Unassembled WGS sequence"/>
</dbReference>
<reference evidence="2 3" key="1">
    <citation type="submission" date="2020-02" db="EMBL/GenBank/DDBJ databases">
        <title>Shewanella WXL01 sp. nov., a marine bacterium isolated from green algae in Luhuitou Fringing Reef (Northern South China Sea).</title>
        <authorList>
            <person name="Wang X."/>
        </authorList>
    </citation>
    <scope>NUCLEOTIDE SEQUENCE [LARGE SCALE GENOMIC DNA]</scope>
    <source>
        <strain evidence="2 3">MCCC 1A01895</strain>
    </source>
</reference>
<keyword evidence="3" id="KW-1185">Reference proteome</keyword>
<protein>
    <submittedName>
        <fullName evidence="2">MSHA biogenesis protein MshK</fullName>
    </submittedName>
</protein>
<proteinExistence type="predicted"/>
<keyword evidence="1" id="KW-0732">Signal</keyword>
<evidence type="ECO:0000256" key="1">
    <source>
        <dbReference type="SAM" id="SignalP"/>
    </source>
</evidence>
<dbReference type="EMBL" id="JAAIKR010000015">
    <property type="protein sequence ID" value="MBR9729069.1"/>
    <property type="molecule type" value="Genomic_DNA"/>
</dbReference>
<evidence type="ECO:0000313" key="3">
    <source>
        <dbReference type="Proteomes" id="UP000811844"/>
    </source>
</evidence>
<comment type="caution">
    <text evidence="2">The sequence shown here is derived from an EMBL/GenBank/DDBJ whole genome shotgun (WGS) entry which is preliminary data.</text>
</comment>
<organism evidence="2 3">
    <name type="scientific">Shewanella intestini</name>
    <dbReference type="NCBI Taxonomy" id="2017544"/>
    <lineage>
        <taxon>Bacteria</taxon>
        <taxon>Pseudomonadati</taxon>
        <taxon>Pseudomonadota</taxon>
        <taxon>Gammaproteobacteria</taxon>
        <taxon>Alteromonadales</taxon>
        <taxon>Shewanellaceae</taxon>
        <taxon>Shewanella</taxon>
    </lineage>
</organism>
<accession>A0ABS5I4X5</accession>
<sequence length="103" mass="11231">MKTKCLTLIIALSSLSVLSANSQTLRDPTLPGRDQVVTEVGTQQQSLVLNSIVNGSTPYAVINDTILSIGDIIQGRKISYIGQDYVNFTDGSKLQLFMSIKKR</sequence>
<evidence type="ECO:0000313" key="2">
    <source>
        <dbReference type="EMBL" id="MBR9729069.1"/>
    </source>
</evidence>
<feature type="signal peptide" evidence="1">
    <location>
        <begin position="1"/>
        <end position="19"/>
    </location>
</feature>
<feature type="chain" id="PRO_5045992970" evidence="1">
    <location>
        <begin position="20"/>
        <end position="103"/>
    </location>
</feature>